<feature type="signal peptide" evidence="2">
    <location>
        <begin position="1"/>
        <end position="20"/>
    </location>
</feature>
<dbReference type="AlphaFoldDB" id="A0A8H3U1W3"/>
<sequence>MHMHGLKQLLVLALAGSGLACQCTANGVKGATADLQATETVCEPAGGHVVNPGSRSAQVEIVPLSTYNWGQNGPPKLDNILPFNPVVYNLIASFHAITFWICFELMIHVFFTFQRRGSLYFWSILLATWAIVMTTIFEVLVLWVVPFSNIVVLGTQRVFSAFMYSGFSWVLYSRLHLVIQSSKILRIIFWTIVATGVSCNLPGILDICIPSLMRNPKLFEIFSGTDIVFSVQEIVLSSVYIYFFYQFARGGSLEPRDRATLTLLVIAQMVIILSDAATTVLIYIHFYILRMALLPFTYAVKLRL</sequence>
<dbReference type="InterPro" id="IPR056120">
    <property type="entry name" value="DUF7703"/>
</dbReference>
<dbReference type="EMBL" id="WNWS01001462">
    <property type="protein sequence ID" value="KAE9961738.1"/>
    <property type="molecule type" value="Genomic_DNA"/>
</dbReference>
<dbReference type="Pfam" id="PF24802">
    <property type="entry name" value="DUF7703"/>
    <property type="match status" value="1"/>
</dbReference>
<accession>A0A8H3U1W3</accession>
<feature type="transmembrane region" description="Helical" evidence="1">
    <location>
        <begin position="86"/>
        <end position="107"/>
    </location>
</feature>
<dbReference type="PANTHER" id="PTHR37013">
    <property type="entry name" value="INTEGRAL MEMBRANE PROTEIN (AFU_ORTHOLOGUE AFUA_1G05950)-RELATED"/>
    <property type="match status" value="1"/>
</dbReference>
<feature type="transmembrane region" description="Helical" evidence="1">
    <location>
        <begin position="150"/>
        <end position="172"/>
    </location>
</feature>
<feature type="transmembrane region" description="Helical" evidence="1">
    <location>
        <begin position="119"/>
        <end position="144"/>
    </location>
</feature>
<keyword evidence="1" id="KW-0472">Membrane</keyword>
<evidence type="ECO:0000259" key="3">
    <source>
        <dbReference type="Pfam" id="PF24802"/>
    </source>
</evidence>
<proteinExistence type="predicted"/>
<keyword evidence="1" id="KW-0812">Transmembrane</keyword>
<name>A0A8H3U1W3_VENIN</name>
<feature type="transmembrane region" description="Helical" evidence="1">
    <location>
        <begin position="184"/>
        <end position="207"/>
    </location>
</feature>
<evidence type="ECO:0000313" key="4">
    <source>
        <dbReference type="EMBL" id="KAE9961738.1"/>
    </source>
</evidence>
<feature type="non-terminal residue" evidence="4">
    <location>
        <position position="304"/>
    </location>
</feature>
<protein>
    <recommendedName>
        <fullName evidence="3">DUF7703 domain-containing protein</fullName>
    </recommendedName>
</protein>
<dbReference type="PROSITE" id="PS51257">
    <property type="entry name" value="PROKAR_LIPOPROTEIN"/>
    <property type="match status" value="1"/>
</dbReference>
<feature type="chain" id="PRO_5034166815" description="DUF7703 domain-containing protein" evidence="2">
    <location>
        <begin position="21"/>
        <end position="304"/>
    </location>
</feature>
<evidence type="ECO:0000256" key="2">
    <source>
        <dbReference type="SAM" id="SignalP"/>
    </source>
</evidence>
<dbReference type="PANTHER" id="PTHR37013:SF4">
    <property type="entry name" value="INTEGRAL MEMBRANE PROTEIN"/>
    <property type="match status" value="1"/>
</dbReference>
<gene>
    <name evidence="4" type="ORF">EG328_001813</name>
</gene>
<feature type="transmembrane region" description="Helical" evidence="1">
    <location>
        <begin position="227"/>
        <end position="245"/>
    </location>
</feature>
<evidence type="ECO:0000256" key="1">
    <source>
        <dbReference type="SAM" id="Phobius"/>
    </source>
</evidence>
<dbReference type="Proteomes" id="UP000447873">
    <property type="component" value="Unassembled WGS sequence"/>
</dbReference>
<feature type="domain" description="DUF7703" evidence="3">
    <location>
        <begin position="91"/>
        <end position="303"/>
    </location>
</feature>
<reference evidence="4 5" key="1">
    <citation type="submission" date="2018-12" db="EMBL/GenBank/DDBJ databases">
        <title>Venturia inaequalis Genome Resource.</title>
        <authorList>
            <person name="Lichtner F.J."/>
        </authorList>
    </citation>
    <scope>NUCLEOTIDE SEQUENCE [LARGE SCALE GENOMIC DNA]</scope>
    <source>
        <strain evidence="4 5">120213</strain>
    </source>
</reference>
<comment type="caution">
    <text evidence="4">The sequence shown here is derived from an EMBL/GenBank/DDBJ whole genome shotgun (WGS) entry which is preliminary data.</text>
</comment>
<keyword evidence="2" id="KW-0732">Signal</keyword>
<organism evidence="4 5">
    <name type="scientific">Venturia inaequalis</name>
    <name type="common">Apple scab fungus</name>
    <dbReference type="NCBI Taxonomy" id="5025"/>
    <lineage>
        <taxon>Eukaryota</taxon>
        <taxon>Fungi</taxon>
        <taxon>Dikarya</taxon>
        <taxon>Ascomycota</taxon>
        <taxon>Pezizomycotina</taxon>
        <taxon>Dothideomycetes</taxon>
        <taxon>Pleosporomycetidae</taxon>
        <taxon>Venturiales</taxon>
        <taxon>Venturiaceae</taxon>
        <taxon>Venturia</taxon>
    </lineage>
</organism>
<evidence type="ECO:0000313" key="5">
    <source>
        <dbReference type="Proteomes" id="UP000447873"/>
    </source>
</evidence>
<keyword evidence="1" id="KW-1133">Transmembrane helix</keyword>